<dbReference type="InterPro" id="IPR003018">
    <property type="entry name" value="GAF"/>
</dbReference>
<accession>A0A3R8T341</accession>
<comment type="catalytic activity">
    <reaction evidence="1">
        <text>ATP + protein L-histidine = ADP + protein N-phospho-L-histidine.</text>
        <dbReference type="EC" id="2.7.13.3"/>
    </reaction>
</comment>
<dbReference type="GO" id="GO:0000155">
    <property type="term" value="F:phosphorelay sensor kinase activity"/>
    <property type="evidence" value="ECO:0007669"/>
    <property type="project" value="InterPro"/>
</dbReference>
<dbReference type="PRINTS" id="PR00344">
    <property type="entry name" value="BCTRLSENSOR"/>
</dbReference>
<dbReference type="InterPro" id="IPR029016">
    <property type="entry name" value="GAF-like_dom_sf"/>
</dbReference>
<dbReference type="SUPFAM" id="SSF47384">
    <property type="entry name" value="Homodimeric domain of signal transducing histidine kinase"/>
    <property type="match status" value="1"/>
</dbReference>
<dbReference type="PANTHER" id="PTHR43547:SF2">
    <property type="entry name" value="HYBRID SIGNAL TRANSDUCTION HISTIDINE KINASE C"/>
    <property type="match status" value="1"/>
</dbReference>
<organism evidence="5 6">
    <name type="scientific">Aquabacterium soli</name>
    <dbReference type="NCBI Taxonomy" id="2493092"/>
    <lineage>
        <taxon>Bacteria</taxon>
        <taxon>Pseudomonadati</taxon>
        <taxon>Pseudomonadota</taxon>
        <taxon>Betaproteobacteria</taxon>
        <taxon>Burkholderiales</taxon>
        <taxon>Aquabacterium</taxon>
    </lineage>
</organism>
<evidence type="ECO:0000313" key="6">
    <source>
        <dbReference type="Proteomes" id="UP000269265"/>
    </source>
</evidence>
<dbReference type="InterPro" id="IPR036890">
    <property type="entry name" value="HATPase_C_sf"/>
</dbReference>
<dbReference type="EC" id="2.7.13.3" evidence="2"/>
<dbReference type="RefSeq" id="WP_125242820.1">
    <property type="nucleotide sequence ID" value="NZ_RSED01000005.1"/>
</dbReference>
<evidence type="ECO:0000256" key="3">
    <source>
        <dbReference type="ARBA" id="ARBA00022553"/>
    </source>
</evidence>
<feature type="domain" description="Histidine kinase" evidence="4">
    <location>
        <begin position="190"/>
        <end position="402"/>
    </location>
</feature>
<evidence type="ECO:0000256" key="1">
    <source>
        <dbReference type="ARBA" id="ARBA00000085"/>
    </source>
</evidence>
<dbReference type="Proteomes" id="UP000269265">
    <property type="component" value="Unassembled WGS sequence"/>
</dbReference>
<dbReference type="Gene3D" id="3.30.565.10">
    <property type="entry name" value="Histidine kinase-like ATPase, C-terminal domain"/>
    <property type="match status" value="1"/>
</dbReference>
<evidence type="ECO:0000256" key="2">
    <source>
        <dbReference type="ARBA" id="ARBA00012438"/>
    </source>
</evidence>
<dbReference type="Pfam" id="PF01590">
    <property type="entry name" value="GAF"/>
    <property type="match status" value="1"/>
</dbReference>
<dbReference type="AlphaFoldDB" id="A0A3R8T341"/>
<reference evidence="5 6" key="1">
    <citation type="submission" date="2018-12" db="EMBL/GenBank/DDBJ databases">
        <title>The whole draft genome of Aquabacterium sp. SJQ9.</title>
        <authorList>
            <person name="Sun L."/>
            <person name="Gao X."/>
            <person name="Chen W."/>
            <person name="Huang K."/>
        </authorList>
    </citation>
    <scope>NUCLEOTIDE SEQUENCE [LARGE SCALE GENOMIC DNA]</scope>
    <source>
        <strain evidence="5 6">SJQ9</strain>
    </source>
</reference>
<comment type="caution">
    <text evidence="5">The sequence shown here is derived from an EMBL/GenBank/DDBJ whole genome shotgun (WGS) entry which is preliminary data.</text>
</comment>
<dbReference type="PANTHER" id="PTHR43547">
    <property type="entry name" value="TWO-COMPONENT HISTIDINE KINASE"/>
    <property type="match status" value="1"/>
</dbReference>
<keyword evidence="6" id="KW-1185">Reference proteome</keyword>
<dbReference type="SMART" id="SM00388">
    <property type="entry name" value="HisKA"/>
    <property type="match status" value="1"/>
</dbReference>
<dbReference type="SUPFAM" id="SSF55874">
    <property type="entry name" value="ATPase domain of HSP90 chaperone/DNA topoisomerase II/histidine kinase"/>
    <property type="match status" value="1"/>
</dbReference>
<dbReference type="Gene3D" id="3.30.450.40">
    <property type="match status" value="1"/>
</dbReference>
<gene>
    <name evidence="5" type="ORF">EIP75_08535</name>
</gene>
<evidence type="ECO:0000313" key="5">
    <source>
        <dbReference type="EMBL" id="RRS05002.1"/>
    </source>
</evidence>
<dbReference type="PROSITE" id="PS50109">
    <property type="entry name" value="HIS_KIN"/>
    <property type="match status" value="1"/>
</dbReference>
<dbReference type="InterPro" id="IPR003594">
    <property type="entry name" value="HATPase_dom"/>
</dbReference>
<dbReference type="Pfam" id="PF02518">
    <property type="entry name" value="HATPase_c"/>
    <property type="match status" value="1"/>
</dbReference>
<dbReference type="Gene3D" id="1.10.287.130">
    <property type="match status" value="1"/>
</dbReference>
<dbReference type="InterPro" id="IPR003661">
    <property type="entry name" value="HisK_dim/P_dom"/>
</dbReference>
<dbReference type="InterPro" id="IPR005467">
    <property type="entry name" value="His_kinase_dom"/>
</dbReference>
<protein>
    <recommendedName>
        <fullName evidence="2">histidine kinase</fullName>
        <ecNumber evidence="2">2.7.13.3</ecNumber>
    </recommendedName>
</protein>
<keyword evidence="3" id="KW-0597">Phosphoprotein</keyword>
<dbReference type="InterPro" id="IPR004358">
    <property type="entry name" value="Sig_transdc_His_kin-like_C"/>
</dbReference>
<name>A0A3R8T341_9BURK</name>
<dbReference type="EMBL" id="RSED01000005">
    <property type="protein sequence ID" value="RRS05002.1"/>
    <property type="molecule type" value="Genomic_DNA"/>
</dbReference>
<sequence length="404" mass="43917">MSITTIADAQEHLRAEQDRADVESIRAVQSLLSVVCKTTGLGFSAVARVTDAHWTAMAVQDDVGFGLVAGQSLVLDTTLCTESRAARQAIVIDHASQDPVYASHHTPRLYGIESYISVPIILSDDSYFGNLCALDARPFNVSQRHIVEMFEIYAQLIADQLSRIRRVRLAESEARQERETGLLREQFIAVLAHDLRNPLAAIDAGMAVLRQMGDSPPVREAVMARLARSSRRMRQLIEDLVDYARGRLGEGVELEMSSIHDLGDALGHAVEELQESHPAREITVDVHIPRPVRGNKARLQQVVSNLVSNALVHGSPGHPVSVTAHLSQDALHIQVANQGNPIPAALIPKLFDAFSTTAKNDAERLGLGLFICSQVVQAHQGSIEVSSGDQGTVFCVTIPALAVH</sequence>
<dbReference type="SMART" id="SM00387">
    <property type="entry name" value="HATPase_c"/>
    <property type="match status" value="1"/>
</dbReference>
<dbReference type="SUPFAM" id="SSF55781">
    <property type="entry name" value="GAF domain-like"/>
    <property type="match status" value="1"/>
</dbReference>
<dbReference type="OrthoDB" id="8807260at2"/>
<dbReference type="InterPro" id="IPR036097">
    <property type="entry name" value="HisK_dim/P_sf"/>
</dbReference>
<evidence type="ECO:0000259" key="4">
    <source>
        <dbReference type="PROSITE" id="PS50109"/>
    </source>
</evidence>
<dbReference type="CDD" id="cd00082">
    <property type="entry name" value="HisKA"/>
    <property type="match status" value="1"/>
</dbReference>
<dbReference type="Pfam" id="PF00512">
    <property type="entry name" value="HisKA"/>
    <property type="match status" value="1"/>
</dbReference>
<proteinExistence type="predicted"/>